<dbReference type="Gene3D" id="1.10.10.10">
    <property type="entry name" value="Winged helix-like DNA-binding domain superfamily/Winged helix DNA-binding domain"/>
    <property type="match status" value="1"/>
</dbReference>
<dbReference type="AlphaFoldDB" id="A0A857JIR1"/>
<dbReference type="KEGG" id="pmes:FX988_01730"/>
<dbReference type="PANTHER" id="PTHR30537:SF26">
    <property type="entry name" value="GLYCINE CLEAVAGE SYSTEM TRANSCRIPTIONAL ACTIVATOR"/>
    <property type="match status" value="1"/>
</dbReference>
<dbReference type="SUPFAM" id="SSF46785">
    <property type="entry name" value="Winged helix' DNA-binding domain"/>
    <property type="match status" value="1"/>
</dbReference>
<keyword evidence="7" id="KW-1185">Reference proteome</keyword>
<dbReference type="InterPro" id="IPR058163">
    <property type="entry name" value="LysR-type_TF_proteobact-type"/>
</dbReference>
<dbReference type="InterPro" id="IPR000847">
    <property type="entry name" value="LysR_HTH_N"/>
</dbReference>
<organism evidence="6 7">
    <name type="scientific">Paraglaciecola mesophila</name>
    <dbReference type="NCBI Taxonomy" id="197222"/>
    <lineage>
        <taxon>Bacteria</taxon>
        <taxon>Pseudomonadati</taxon>
        <taxon>Pseudomonadota</taxon>
        <taxon>Gammaproteobacteria</taxon>
        <taxon>Alteromonadales</taxon>
        <taxon>Alteromonadaceae</taxon>
        <taxon>Paraglaciecola</taxon>
    </lineage>
</organism>
<dbReference type="PROSITE" id="PS50931">
    <property type="entry name" value="HTH_LYSR"/>
    <property type="match status" value="1"/>
</dbReference>
<dbReference type="Gene3D" id="3.40.190.10">
    <property type="entry name" value="Periplasmic binding protein-like II"/>
    <property type="match status" value="2"/>
</dbReference>
<evidence type="ECO:0000256" key="1">
    <source>
        <dbReference type="ARBA" id="ARBA00009437"/>
    </source>
</evidence>
<evidence type="ECO:0000256" key="4">
    <source>
        <dbReference type="ARBA" id="ARBA00023163"/>
    </source>
</evidence>
<keyword evidence="4" id="KW-0804">Transcription</keyword>
<keyword evidence="2" id="KW-0805">Transcription regulation</keyword>
<dbReference type="GO" id="GO:0003700">
    <property type="term" value="F:DNA-binding transcription factor activity"/>
    <property type="evidence" value="ECO:0007669"/>
    <property type="project" value="InterPro"/>
</dbReference>
<keyword evidence="3" id="KW-0238">DNA-binding</keyword>
<dbReference type="EMBL" id="CP047656">
    <property type="protein sequence ID" value="QHJ11496.1"/>
    <property type="molecule type" value="Genomic_DNA"/>
</dbReference>
<dbReference type="SUPFAM" id="SSF53850">
    <property type="entry name" value="Periplasmic binding protein-like II"/>
    <property type="match status" value="1"/>
</dbReference>
<evidence type="ECO:0000313" key="7">
    <source>
        <dbReference type="Proteomes" id="UP000464524"/>
    </source>
</evidence>
<dbReference type="PRINTS" id="PR00039">
    <property type="entry name" value="HTHLYSR"/>
</dbReference>
<dbReference type="InterPro" id="IPR005119">
    <property type="entry name" value="LysR_subst-bd"/>
</dbReference>
<evidence type="ECO:0000259" key="5">
    <source>
        <dbReference type="PROSITE" id="PS50931"/>
    </source>
</evidence>
<dbReference type="GO" id="GO:0006351">
    <property type="term" value="P:DNA-templated transcription"/>
    <property type="evidence" value="ECO:0007669"/>
    <property type="project" value="TreeGrafter"/>
</dbReference>
<gene>
    <name evidence="6" type="ORF">FX988_01730</name>
</gene>
<dbReference type="PANTHER" id="PTHR30537">
    <property type="entry name" value="HTH-TYPE TRANSCRIPTIONAL REGULATOR"/>
    <property type="match status" value="1"/>
</dbReference>
<accession>A0A857JIR1</accession>
<dbReference type="GO" id="GO:0043565">
    <property type="term" value="F:sequence-specific DNA binding"/>
    <property type="evidence" value="ECO:0007669"/>
    <property type="project" value="TreeGrafter"/>
</dbReference>
<evidence type="ECO:0000256" key="3">
    <source>
        <dbReference type="ARBA" id="ARBA00023125"/>
    </source>
</evidence>
<reference evidence="6 7" key="1">
    <citation type="submission" date="2019-12" db="EMBL/GenBank/DDBJ databases">
        <title>Genome sequencing and assembly of endphytes of Porphyra tenera.</title>
        <authorList>
            <person name="Park J.M."/>
            <person name="Shin R."/>
            <person name="Jo S.H."/>
        </authorList>
    </citation>
    <scope>NUCLEOTIDE SEQUENCE [LARGE SCALE GENOMIC DNA]</scope>
    <source>
        <strain evidence="6 7">GPM4</strain>
    </source>
</reference>
<proteinExistence type="inferred from homology"/>
<dbReference type="InterPro" id="IPR036390">
    <property type="entry name" value="WH_DNA-bd_sf"/>
</dbReference>
<dbReference type="OrthoDB" id="5877876at2"/>
<evidence type="ECO:0000313" key="6">
    <source>
        <dbReference type="EMBL" id="QHJ11496.1"/>
    </source>
</evidence>
<protein>
    <submittedName>
        <fullName evidence="6">Glycine cleavage system transcriptional activator</fullName>
    </submittedName>
</protein>
<dbReference type="CDD" id="cd08432">
    <property type="entry name" value="PBP2_GcdR_TrpI_HvrB_AmpR_like"/>
    <property type="match status" value="1"/>
</dbReference>
<dbReference type="Proteomes" id="UP000464524">
    <property type="component" value="Chromosome"/>
</dbReference>
<dbReference type="RefSeq" id="WP_160179222.1">
    <property type="nucleotide sequence ID" value="NZ_CP047656.1"/>
</dbReference>
<name>A0A857JIR1_9ALTE</name>
<dbReference type="Pfam" id="PF00126">
    <property type="entry name" value="HTH_1"/>
    <property type="match status" value="1"/>
</dbReference>
<dbReference type="FunFam" id="1.10.10.10:FF:000001">
    <property type="entry name" value="LysR family transcriptional regulator"/>
    <property type="match status" value="1"/>
</dbReference>
<sequence>MRKLPPLNALRYFSVAAQTLSFKEAADQLFVTQAAISQHIKTLEAFLGCPLFIRGHRSVSLTPAGQRLAPYVASGFTSFLNGVDSVAADEQPNSLTITATESLSIRWLVPRLSKFQALHPNMNVKIQPTNTLLDFEANDIDVAIRFGKGTYPNLESQKLLEDTLYLVCHPSLKEKALSPKHLLNLPTLKEKSSDIMVAWNKFYELHGLPIGQGLTSLQVDDSSVTIIEAALAGQGFAMIRNSLIYEQLEKGQLVRLFDFSFPCQYAYYLVAPPSHFSRLKVQKFTRWVVEQFGQITNPN</sequence>
<dbReference type="Pfam" id="PF03466">
    <property type="entry name" value="LysR_substrate"/>
    <property type="match status" value="1"/>
</dbReference>
<evidence type="ECO:0000256" key="2">
    <source>
        <dbReference type="ARBA" id="ARBA00023015"/>
    </source>
</evidence>
<dbReference type="InterPro" id="IPR036388">
    <property type="entry name" value="WH-like_DNA-bd_sf"/>
</dbReference>
<comment type="similarity">
    <text evidence="1">Belongs to the LysR transcriptional regulatory family.</text>
</comment>
<feature type="domain" description="HTH lysR-type" evidence="5">
    <location>
        <begin position="5"/>
        <end position="62"/>
    </location>
</feature>